<evidence type="ECO:0000259" key="7">
    <source>
        <dbReference type="Pfam" id="PF13860"/>
    </source>
</evidence>
<keyword evidence="9" id="KW-0969">Cilium</keyword>
<dbReference type="AlphaFoldDB" id="A0A4R1PSY2"/>
<dbReference type="Pfam" id="PF13861">
    <property type="entry name" value="FLgD_tudor"/>
    <property type="match status" value="1"/>
</dbReference>
<name>A0A4R1PSY2_9GAMM</name>
<evidence type="ECO:0000256" key="4">
    <source>
        <dbReference type="ARBA" id="ARBA00024746"/>
    </source>
</evidence>
<dbReference type="InterPro" id="IPR025963">
    <property type="entry name" value="FLgD_Tudor"/>
</dbReference>
<organism evidence="9 10">
    <name type="scientific">Azotobacter chroococcum</name>
    <dbReference type="NCBI Taxonomy" id="353"/>
    <lineage>
        <taxon>Bacteria</taxon>
        <taxon>Pseudomonadati</taxon>
        <taxon>Pseudomonadota</taxon>
        <taxon>Gammaproteobacteria</taxon>
        <taxon>Pseudomonadales</taxon>
        <taxon>Pseudomonadaceae</taxon>
        <taxon>Azotobacter</taxon>
    </lineage>
</organism>
<evidence type="ECO:0000256" key="5">
    <source>
        <dbReference type="RuleBase" id="RU362076"/>
    </source>
</evidence>
<comment type="similarity">
    <text evidence="1 5">Belongs to the FlgD family.</text>
</comment>
<dbReference type="RefSeq" id="WP_131298514.1">
    <property type="nucleotide sequence ID" value="NZ_JBHLST010000037.1"/>
</dbReference>
<evidence type="ECO:0000313" key="10">
    <source>
        <dbReference type="Proteomes" id="UP000295169"/>
    </source>
</evidence>
<sequence>MSTIDTSVVNALNGNAGTTQSKNTAEELRENFMTLLVTQLQNQDPLKPMENAELTSQLAQINTLNGIEELNTTLESITGQIDESQALQAAALVGHGVLVPGNQVLVGNQTATAFGIELEQPADQVSVTITNSSGQVVRQFDLGGLDAGVQSFTWDATLDDGSAAPDGSYTVSIEASADGKALSPTTLNYAEVSGVTRSSEGLRLDLGAVQGSVALADIRQIL</sequence>
<feature type="domain" description="FlgD/Vpr Ig-like" evidence="7">
    <location>
        <begin position="102"/>
        <end position="178"/>
    </location>
</feature>
<evidence type="ECO:0000256" key="3">
    <source>
        <dbReference type="ARBA" id="ARBA00022795"/>
    </source>
</evidence>
<keyword evidence="9" id="KW-0282">Flagellum</keyword>
<dbReference type="Pfam" id="PF03963">
    <property type="entry name" value="FlgD"/>
    <property type="match status" value="1"/>
</dbReference>
<dbReference type="InterPro" id="IPR005648">
    <property type="entry name" value="FlgD"/>
</dbReference>
<evidence type="ECO:0000256" key="2">
    <source>
        <dbReference type="ARBA" id="ARBA00016013"/>
    </source>
</evidence>
<evidence type="ECO:0000313" key="9">
    <source>
        <dbReference type="EMBL" id="TCL28085.1"/>
    </source>
</evidence>
<dbReference type="InterPro" id="IPR025965">
    <property type="entry name" value="FlgD/Vpr_Ig-like"/>
</dbReference>
<dbReference type="Gene3D" id="2.30.30.910">
    <property type="match status" value="1"/>
</dbReference>
<evidence type="ECO:0000259" key="8">
    <source>
        <dbReference type="Pfam" id="PF13861"/>
    </source>
</evidence>
<dbReference type="Pfam" id="PF13860">
    <property type="entry name" value="FlgD_ig"/>
    <property type="match status" value="1"/>
</dbReference>
<reference evidence="9 10" key="1">
    <citation type="submission" date="2019-03" db="EMBL/GenBank/DDBJ databases">
        <title>Genomic Encyclopedia of Type Strains, Phase IV (KMG-IV): sequencing the most valuable type-strain genomes for metagenomic binning, comparative biology and taxonomic classification.</title>
        <authorList>
            <person name="Goeker M."/>
        </authorList>
    </citation>
    <scope>NUCLEOTIDE SEQUENCE [LARGE SCALE GENOMIC DNA]</scope>
    <source>
        <strain evidence="9 10">DSM 2286</strain>
    </source>
</reference>
<dbReference type="Proteomes" id="UP000295169">
    <property type="component" value="Unassembled WGS sequence"/>
</dbReference>
<evidence type="ECO:0000256" key="6">
    <source>
        <dbReference type="SAM" id="MobiDB-lite"/>
    </source>
</evidence>
<proteinExistence type="inferred from homology"/>
<keyword evidence="9" id="KW-0966">Cell projection</keyword>
<feature type="region of interest" description="Disordered" evidence="6">
    <location>
        <begin position="1"/>
        <end position="21"/>
    </location>
</feature>
<dbReference type="NCBIfam" id="NF005176">
    <property type="entry name" value="PRK06655.1-1"/>
    <property type="match status" value="1"/>
</dbReference>
<gene>
    <name evidence="9" type="ORF">EV691_12340</name>
</gene>
<comment type="caution">
    <text evidence="9">The sequence shown here is derived from an EMBL/GenBank/DDBJ whole genome shotgun (WGS) entry which is preliminary data.</text>
</comment>
<dbReference type="Gene3D" id="2.60.40.4070">
    <property type="match status" value="1"/>
</dbReference>
<dbReference type="EMBL" id="SMMU01000023">
    <property type="protein sequence ID" value="TCL28085.1"/>
    <property type="molecule type" value="Genomic_DNA"/>
</dbReference>
<protein>
    <recommendedName>
        <fullName evidence="2 5">Basal-body rod modification protein FlgD</fullName>
    </recommendedName>
</protein>
<accession>A0A4R1PSY2</accession>
<keyword evidence="3 5" id="KW-1005">Bacterial flagellum biogenesis</keyword>
<feature type="domain" description="FlgD Tudor-like" evidence="8">
    <location>
        <begin position="84"/>
        <end position="219"/>
    </location>
</feature>
<evidence type="ECO:0000256" key="1">
    <source>
        <dbReference type="ARBA" id="ARBA00010577"/>
    </source>
</evidence>
<comment type="function">
    <text evidence="4 5">Required for flagellar hook formation. May act as a scaffolding protein.</text>
</comment>
<dbReference type="GO" id="GO:0044781">
    <property type="term" value="P:bacterial-type flagellum organization"/>
    <property type="evidence" value="ECO:0007669"/>
    <property type="project" value="UniProtKB-UniRule"/>
</dbReference>